<evidence type="ECO:0008006" key="4">
    <source>
        <dbReference type="Google" id="ProtNLM"/>
    </source>
</evidence>
<proteinExistence type="predicted"/>
<feature type="transmembrane region" description="Helical" evidence="1">
    <location>
        <begin position="35"/>
        <end position="54"/>
    </location>
</feature>
<keyword evidence="1" id="KW-0472">Membrane</keyword>
<gene>
    <name evidence="2" type="ORF">Saso_62870</name>
</gene>
<organism evidence="2 3">
    <name type="scientific">Streptomyces asoensis</name>
    <dbReference type="NCBI Taxonomy" id="249586"/>
    <lineage>
        <taxon>Bacteria</taxon>
        <taxon>Bacillati</taxon>
        <taxon>Actinomycetota</taxon>
        <taxon>Actinomycetes</taxon>
        <taxon>Kitasatosporales</taxon>
        <taxon>Streptomycetaceae</taxon>
        <taxon>Streptomyces</taxon>
    </lineage>
</organism>
<feature type="transmembrane region" description="Helical" evidence="1">
    <location>
        <begin position="166"/>
        <end position="185"/>
    </location>
</feature>
<keyword evidence="3" id="KW-1185">Reference proteome</keyword>
<dbReference type="GeneID" id="91474071"/>
<evidence type="ECO:0000313" key="2">
    <source>
        <dbReference type="EMBL" id="GHI64637.1"/>
    </source>
</evidence>
<dbReference type="EMBL" id="BNEB01000005">
    <property type="protein sequence ID" value="GHI64637.1"/>
    <property type="molecule type" value="Genomic_DNA"/>
</dbReference>
<feature type="transmembrane region" description="Helical" evidence="1">
    <location>
        <begin position="61"/>
        <end position="79"/>
    </location>
</feature>
<evidence type="ECO:0000256" key="1">
    <source>
        <dbReference type="SAM" id="Phobius"/>
    </source>
</evidence>
<keyword evidence="1" id="KW-1133">Transmembrane helix</keyword>
<protein>
    <recommendedName>
        <fullName evidence="4">Integral-membrane protein</fullName>
    </recommendedName>
</protein>
<keyword evidence="1" id="KW-0812">Transmembrane</keyword>
<evidence type="ECO:0000313" key="3">
    <source>
        <dbReference type="Proteomes" id="UP000649259"/>
    </source>
</evidence>
<dbReference type="RefSeq" id="WP_189923213.1">
    <property type="nucleotide sequence ID" value="NZ_BMSI01000007.1"/>
</dbReference>
<accession>A0ABQ3S9K1</accession>
<reference evidence="3" key="1">
    <citation type="submission" date="2023-07" db="EMBL/GenBank/DDBJ databases">
        <title>Whole genome shotgun sequence of Streptomyces cacaoi subsp. asoensis NBRC 13813.</title>
        <authorList>
            <person name="Komaki H."/>
            <person name="Tamura T."/>
        </authorList>
    </citation>
    <scope>NUCLEOTIDE SEQUENCE [LARGE SCALE GENOMIC DNA]</scope>
    <source>
        <strain evidence="3">NBRC 13813</strain>
    </source>
</reference>
<feature type="transmembrane region" description="Helical" evidence="1">
    <location>
        <begin position="12"/>
        <end position="29"/>
    </location>
</feature>
<dbReference type="Proteomes" id="UP000649259">
    <property type="component" value="Unassembled WGS sequence"/>
</dbReference>
<name>A0ABQ3S9K1_9ACTN</name>
<sequence>MTAGWGVRTTRAAVFAAVCVLLAALGHVLMSGSAVPWWTLSAGFAVTGGAGWVLAGRERGLAPVVSVVVVAQGALHSAFSWGGASAPDSGTGLPAHQVPGAMSGMSMGSSHMGPMHMGSLHMGSLHMDAMDMGSPGPLESLSMGHLAHTGQLGHHMAHGADGVPSGGMLAAHTLAALLTGLWLAHGERAAFRLLRAVAGWLAAPLRLPLLALPVPPHRPRPRPADERAERVPRLTLTHTIISRGPPAGTAVV</sequence>
<comment type="caution">
    <text evidence="2">The sequence shown here is derived from an EMBL/GenBank/DDBJ whole genome shotgun (WGS) entry which is preliminary data.</text>
</comment>